<keyword evidence="3" id="KW-1185">Reference proteome</keyword>
<comment type="caution">
    <text evidence="2">The sequence shown here is derived from an EMBL/GenBank/DDBJ whole genome shotgun (WGS) entry which is preliminary data.</text>
</comment>
<proteinExistence type="predicted"/>
<gene>
    <name evidence="2" type="ORF">OV079_07650</name>
</gene>
<feature type="region of interest" description="Disordered" evidence="1">
    <location>
        <begin position="1"/>
        <end position="61"/>
    </location>
</feature>
<feature type="compositionally biased region" description="Basic and acidic residues" evidence="1">
    <location>
        <begin position="210"/>
        <end position="225"/>
    </location>
</feature>
<accession>A0A9X3EKQ4</accession>
<feature type="region of interest" description="Disordered" evidence="1">
    <location>
        <begin position="210"/>
        <end position="230"/>
    </location>
</feature>
<dbReference type="EMBL" id="JAPNKE010000002">
    <property type="protein sequence ID" value="MCY1005446.1"/>
    <property type="molecule type" value="Genomic_DNA"/>
</dbReference>
<feature type="compositionally biased region" description="Basic and acidic residues" evidence="1">
    <location>
        <begin position="42"/>
        <end position="58"/>
    </location>
</feature>
<evidence type="ECO:0000256" key="1">
    <source>
        <dbReference type="SAM" id="MobiDB-lite"/>
    </source>
</evidence>
<dbReference type="AlphaFoldDB" id="A0A9X3EKQ4"/>
<evidence type="ECO:0000313" key="3">
    <source>
        <dbReference type="Proteomes" id="UP001150924"/>
    </source>
</evidence>
<protein>
    <submittedName>
        <fullName evidence="2">Uncharacterized protein</fullName>
    </submittedName>
</protein>
<reference evidence="2" key="1">
    <citation type="submission" date="2022-11" db="EMBL/GenBank/DDBJ databases">
        <title>Minimal conservation of predation-associated metabolite biosynthetic gene clusters underscores biosynthetic potential of Myxococcota including descriptions for ten novel species: Archangium lansinium sp. nov., Myxococcus landrumus sp. nov., Nannocystis bai.</title>
        <authorList>
            <person name="Ahearne A."/>
            <person name="Stevens C."/>
            <person name="Phillips K."/>
        </authorList>
    </citation>
    <scope>NUCLEOTIDE SEQUENCE</scope>
    <source>
        <strain evidence="2">Na p29</strain>
    </source>
</reference>
<feature type="region of interest" description="Disordered" evidence="1">
    <location>
        <begin position="478"/>
        <end position="502"/>
    </location>
</feature>
<dbReference type="Proteomes" id="UP001150924">
    <property type="component" value="Unassembled WGS sequence"/>
</dbReference>
<organism evidence="2 3">
    <name type="scientific">Nannocystis pusilla</name>
    <dbReference type="NCBI Taxonomy" id="889268"/>
    <lineage>
        <taxon>Bacteria</taxon>
        <taxon>Pseudomonadati</taxon>
        <taxon>Myxococcota</taxon>
        <taxon>Polyangia</taxon>
        <taxon>Nannocystales</taxon>
        <taxon>Nannocystaceae</taxon>
        <taxon>Nannocystis</taxon>
    </lineage>
</organism>
<sequence>MGGSGGGDLSLRVADARADGDAADRSDDVADAQGRGRAAQLGEHDAVLDPPPLERQDAGRLGGVRKADVAVAQLGEHAPQHGEQRELVAGVGGRGQGGAKGVGPVGAHVVAVRVEVLEQAPRLDDGGEPMVARARERGAGIADERWDRGRRRLIGMGPRVVDPQAGADVGDEAIGRVGASHELAAVQGVLAGDAVMPPAWAGRIGRRRREVGASREGDVGSDRARPGGQSVGEVVSFGGADSCDAGGRDRVPFVVGGLRRVEVAQVAEGAGEGDERLDGDRRGVGRRRRLHVDDLDLEGPQARLGVGRLGEGERQASRVGGDVEAQREGVPGARGSVGEVDFSSASRGAVGAEAQAPGLDASFVRAPDLAAEEHASPRVCELEGARDSGTRDRSVQRPGRQLEAAVRLDAVVARDRVPQGQRRVVRTLPRGECRASVAGHERLSLRLRGCRARSAGAGHEGDAREQPARRALHCCRLPRTRTELRTGPGLPKAGPHPLDGRG</sequence>
<name>A0A9X3EKQ4_9BACT</name>
<feature type="compositionally biased region" description="Basic and acidic residues" evidence="1">
    <location>
        <begin position="14"/>
        <end position="28"/>
    </location>
</feature>
<evidence type="ECO:0000313" key="2">
    <source>
        <dbReference type="EMBL" id="MCY1005446.1"/>
    </source>
</evidence>
<feature type="region of interest" description="Disordered" evidence="1">
    <location>
        <begin position="310"/>
        <end position="339"/>
    </location>
</feature>
<dbReference type="RefSeq" id="WP_267767124.1">
    <property type="nucleotide sequence ID" value="NZ_JAPNKE010000002.1"/>
</dbReference>